<organism evidence="3 4">
    <name type="scientific">Phytopseudomonas flavescens</name>
    <dbReference type="NCBI Taxonomy" id="29435"/>
    <lineage>
        <taxon>Bacteria</taxon>
        <taxon>Pseudomonadati</taxon>
        <taxon>Pseudomonadota</taxon>
        <taxon>Gammaproteobacteria</taxon>
        <taxon>Pseudomonadales</taxon>
        <taxon>Pseudomonadaceae</taxon>
        <taxon>Phytopseudomonas</taxon>
    </lineage>
</organism>
<accession>A0A1G8NCZ7</accession>
<dbReference type="PANTHER" id="PTHR43418">
    <property type="entry name" value="MULTIFUNCTIONAL TRYPTOPHAN BIOSYNTHESIS PROTEIN-RELATED"/>
    <property type="match status" value="1"/>
</dbReference>
<dbReference type="EMBL" id="FNDG01000024">
    <property type="protein sequence ID" value="SDI77937.1"/>
    <property type="molecule type" value="Genomic_DNA"/>
</dbReference>
<evidence type="ECO:0000256" key="1">
    <source>
        <dbReference type="ARBA" id="ARBA00022962"/>
    </source>
</evidence>
<dbReference type="InterPro" id="IPR006221">
    <property type="entry name" value="TrpG/PapA_dom"/>
</dbReference>
<dbReference type="FunFam" id="3.40.50.880:FF:000003">
    <property type="entry name" value="Anthranilate synthase component II"/>
    <property type="match status" value="1"/>
</dbReference>
<dbReference type="AlphaFoldDB" id="A0A1G8NCZ7"/>
<dbReference type="SUPFAM" id="SSF52317">
    <property type="entry name" value="Class I glutamine amidotransferase-like"/>
    <property type="match status" value="1"/>
</dbReference>
<dbReference type="PRINTS" id="PR00097">
    <property type="entry name" value="ANTSNTHASEII"/>
</dbReference>
<dbReference type="PRINTS" id="PR00096">
    <property type="entry name" value="GATASE"/>
</dbReference>
<feature type="domain" description="Glutamine amidotransferase" evidence="2">
    <location>
        <begin position="3"/>
        <end position="192"/>
    </location>
</feature>
<evidence type="ECO:0000313" key="3">
    <source>
        <dbReference type="EMBL" id="SDI77937.1"/>
    </source>
</evidence>
<dbReference type="NCBIfam" id="TIGR00566">
    <property type="entry name" value="trpG_papA"/>
    <property type="match status" value="1"/>
</dbReference>
<dbReference type="PANTHER" id="PTHR43418:SF4">
    <property type="entry name" value="MULTIFUNCTIONAL TRYPTOPHAN BIOSYNTHESIS PROTEIN"/>
    <property type="match status" value="1"/>
</dbReference>
<dbReference type="PROSITE" id="PS51273">
    <property type="entry name" value="GATASE_TYPE_1"/>
    <property type="match status" value="1"/>
</dbReference>
<dbReference type="GO" id="GO:0046654">
    <property type="term" value="P:tetrahydrofolate biosynthetic process"/>
    <property type="evidence" value="ECO:0007669"/>
    <property type="project" value="TreeGrafter"/>
</dbReference>
<dbReference type="NCBIfam" id="NF006462">
    <property type="entry name" value="PRK08857.1"/>
    <property type="match status" value="1"/>
</dbReference>
<dbReference type="InterPro" id="IPR017926">
    <property type="entry name" value="GATASE"/>
</dbReference>
<keyword evidence="1" id="KW-0315">Glutamine amidotransferase</keyword>
<evidence type="ECO:0000259" key="2">
    <source>
        <dbReference type="Pfam" id="PF00117"/>
    </source>
</evidence>
<reference evidence="3 4" key="1">
    <citation type="submission" date="2016-10" db="EMBL/GenBank/DDBJ databases">
        <authorList>
            <person name="de Groot N.N."/>
        </authorList>
    </citation>
    <scope>NUCLEOTIDE SEQUENCE [LARGE SCALE GENOMIC DNA]</scope>
    <source>
        <strain evidence="3 4">LMG 18387</strain>
    </source>
</reference>
<dbReference type="GO" id="GO:0000162">
    <property type="term" value="P:L-tryptophan biosynthetic process"/>
    <property type="evidence" value="ECO:0007669"/>
    <property type="project" value="TreeGrafter"/>
</dbReference>
<proteinExistence type="predicted"/>
<dbReference type="Pfam" id="PF00117">
    <property type="entry name" value="GATase"/>
    <property type="match status" value="1"/>
</dbReference>
<name>A0A1G8NCZ7_9GAMM</name>
<sequence>MLLMIDNYDSFTYNVVQYLGELGADVHVIRNDELSIAEIEALQPERIVVSPGPCTPTEAGVSIEVIAHFAGKLPILGVCLGHQSIGQAYGGDVVRARQVMHGKTSPVFHEDKGVFAGLNNPLTVTRYHSLVVKRDSLPSCLEITAWTASEDGSIDEIMGLRHKTLNVEGVQFHPESILTEQGHELFANFLKQAGGVRA</sequence>
<dbReference type="Gene3D" id="3.40.50.880">
    <property type="match status" value="1"/>
</dbReference>
<dbReference type="GO" id="GO:0004049">
    <property type="term" value="F:anthranilate synthase activity"/>
    <property type="evidence" value="ECO:0007669"/>
    <property type="project" value="TreeGrafter"/>
</dbReference>
<dbReference type="GO" id="GO:0046820">
    <property type="term" value="F:4-amino-4-deoxychorismate synthase activity"/>
    <property type="evidence" value="ECO:0007669"/>
    <property type="project" value="TreeGrafter"/>
</dbReference>
<dbReference type="InterPro" id="IPR029062">
    <property type="entry name" value="Class_I_gatase-like"/>
</dbReference>
<dbReference type="RefSeq" id="WP_084308334.1">
    <property type="nucleotide sequence ID" value="NZ_FNDG01000024.1"/>
</dbReference>
<dbReference type="STRING" id="29435.SAMN05216588_12469"/>
<dbReference type="InterPro" id="IPR050472">
    <property type="entry name" value="Anth_synth/Amidotransfase"/>
</dbReference>
<dbReference type="CDD" id="cd01743">
    <property type="entry name" value="GATase1_Anthranilate_Synthase"/>
    <property type="match status" value="1"/>
</dbReference>
<dbReference type="Proteomes" id="UP000198606">
    <property type="component" value="Unassembled WGS sequence"/>
</dbReference>
<dbReference type="GO" id="GO:0005829">
    <property type="term" value="C:cytosol"/>
    <property type="evidence" value="ECO:0007669"/>
    <property type="project" value="TreeGrafter"/>
</dbReference>
<protein>
    <submittedName>
        <fullName evidence="3">Anthranilate synthase component 2</fullName>
    </submittedName>
</protein>
<gene>
    <name evidence="3" type="ORF">SAMN05216588_12469</name>
</gene>
<dbReference type="PRINTS" id="PR00099">
    <property type="entry name" value="CPSGATASE"/>
</dbReference>
<evidence type="ECO:0000313" key="4">
    <source>
        <dbReference type="Proteomes" id="UP000198606"/>
    </source>
</evidence>